<evidence type="ECO:0000313" key="6">
    <source>
        <dbReference type="EMBL" id="QBO36412.1"/>
    </source>
</evidence>
<keyword evidence="3" id="KW-0238">DNA-binding</keyword>
<protein>
    <submittedName>
        <fullName evidence="6">MerR family transcriptional regulator</fullName>
    </submittedName>
</protein>
<dbReference type="InterPro" id="IPR000551">
    <property type="entry name" value="MerR-type_HTH_dom"/>
</dbReference>
<evidence type="ECO:0000256" key="1">
    <source>
        <dbReference type="ARBA" id="ARBA00022491"/>
    </source>
</evidence>
<dbReference type="PANTHER" id="PTHR30204:SF69">
    <property type="entry name" value="MERR-FAMILY TRANSCRIPTIONAL REGULATOR"/>
    <property type="match status" value="1"/>
</dbReference>
<dbReference type="SMART" id="SM00422">
    <property type="entry name" value="HTH_MERR"/>
    <property type="match status" value="1"/>
</dbReference>
<dbReference type="EMBL" id="CP037940">
    <property type="protein sequence ID" value="QBO36412.1"/>
    <property type="molecule type" value="Genomic_DNA"/>
</dbReference>
<dbReference type="Proteomes" id="UP000292886">
    <property type="component" value="Chromosome"/>
</dbReference>
<dbReference type="GO" id="GO:0003700">
    <property type="term" value="F:DNA-binding transcription factor activity"/>
    <property type="evidence" value="ECO:0007669"/>
    <property type="project" value="InterPro"/>
</dbReference>
<organism evidence="6 7">
    <name type="scientific">Periweissella cryptocerci</name>
    <dbReference type="NCBI Taxonomy" id="2506420"/>
    <lineage>
        <taxon>Bacteria</taxon>
        <taxon>Bacillati</taxon>
        <taxon>Bacillota</taxon>
        <taxon>Bacilli</taxon>
        <taxon>Lactobacillales</taxon>
        <taxon>Lactobacillaceae</taxon>
        <taxon>Periweissella</taxon>
    </lineage>
</organism>
<dbReference type="KEGG" id="wei:EQG49_08005"/>
<reference evidence="7" key="1">
    <citation type="submission" date="2019-03" db="EMBL/GenBank/DDBJ databases">
        <title>Weissella sp. 26KH-42 Genome sequencing.</title>
        <authorList>
            <person name="Heo J."/>
            <person name="Kim S.-J."/>
            <person name="Kim J.-S."/>
            <person name="Hong S.-B."/>
            <person name="Kwon S.-W."/>
        </authorList>
    </citation>
    <scope>NUCLEOTIDE SEQUENCE [LARGE SCALE GENOMIC DNA]</scope>
    <source>
        <strain evidence="7">26KH-42</strain>
    </source>
</reference>
<keyword evidence="7" id="KW-1185">Reference proteome</keyword>
<sequence length="148" mass="17531">MENDMVKNDLMKHVFNSDAMFFRIGELSAMTGVSSRQLRYWEKKNYIQSIQRDDDQTARVFHFQQYARVTGIKYFLDEGYTLATAVAKVNEYIDISKYVHKFVRESIQNVEKHDDAVTIDLGWFNEAKHERLKADLNGDKFEYRIEKS</sequence>
<accession>A0A4P6YUJ4</accession>
<dbReference type="RefSeq" id="WP_133363489.1">
    <property type="nucleotide sequence ID" value="NZ_CP037940.1"/>
</dbReference>
<dbReference type="GO" id="GO:0003677">
    <property type="term" value="F:DNA binding"/>
    <property type="evidence" value="ECO:0007669"/>
    <property type="project" value="UniProtKB-KW"/>
</dbReference>
<dbReference type="Gene3D" id="1.10.1660.10">
    <property type="match status" value="1"/>
</dbReference>
<name>A0A4P6YUJ4_9LACO</name>
<evidence type="ECO:0000256" key="2">
    <source>
        <dbReference type="ARBA" id="ARBA00023015"/>
    </source>
</evidence>
<dbReference type="Pfam" id="PF13411">
    <property type="entry name" value="MerR_1"/>
    <property type="match status" value="1"/>
</dbReference>
<dbReference type="AlphaFoldDB" id="A0A4P6YUJ4"/>
<dbReference type="CDD" id="cd01105">
    <property type="entry name" value="HTH_GlnR-like"/>
    <property type="match status" value="1"/>
</dbReference>
<evidence type="ECO:0000256" key="4">
    <source>
        <dbReference type="ARBA" id="ARBA00023163"/>
    </source>
</evidence>
<evidence type="ECO:0000313" key="7">
    <source>
        <dbReference type="Proteomes" id="UP000292886"/>
    </source>
</evidence>
<keyword evidence="1" id="KW-0678">Repressor</keyword>
<dbReference type="OrthoDB" id="9806513at2"/>
<keyword evidence="4" id="KW-0804">Transcription</keyword>
<dbReference type="PROSITE" id="PS50937">
    <property type="entry name" value="HTH_MERR_2"/>
    <property type="match status" value="1"/>
</dbReference>
<keyword evidence="2" id="KW-0805">Transcription regulation</keyword>
<evidence type="ECO:0000256" key="3">
    <source>
        <dbReference type="ARBA" id="ARBA00023125"/>
    </source>
</evidence>
<dbReference type="PANTHER" id="PTHR30204">
    <property type="entry name" value="REDOX-CYCLING DRUG-SENSING TRANSCRIPTIONAL ACTIVATOR SOXR"/>
    <property type="match status" value="1"/>
</dbReference>
<feature type="domain" description="HTH merR-type" evidence="5">
    <location>
        <begin position="21"/>
        <end position="45"/>
    </location>
</feature>
<evidence type="ECO:0000259" key="5">
    <source>
        <dbReference type="PROSITE" id="PS50937"/>
    </source>
</evidence>
<dbReference type="InterPro" id="IPR047057">
    <property type="entry name" value="MerR_fam"/>
</dbReference>
<gene>
    <name evidence="6" type="ORF">EQG49_08005</name>
</gene>
<proteinExistence type="predicted"/>
<dbReference type="SUPFAM" id="SSF46955">
    <property type="entry name" value="Putative DNA-binding domain"/>
    <property type="match status" value="1"/>
</dbReference>
<dbReference type="InterPro" id="IPR009061">
    <property type="entry name" value="DNA-bd_dom_put_sf"/>
</dbReference>